<keyword evidence="2" id="KW-1185">Reference proteome</keyword>
<dbReference type="RefSeq" id="WP_075063775.1">
    <property type="nucleotide sequence ID" value="NZ_LGCL01000035.1"/>
</dbReference>
<dbReference type="Proteomes" id="UP000050417">
    <property type="component" value="Unassembled WGS sequence"/>
</dbReference>
<proteinExistence type="predicted"/>
<dbReference type="OrthoDB" id="165155at2"/>
<dbReference type="EMBL" id="LGCL01000035">
    <property type="protein sequence ID" value="KPL73575.1"/>
    <property type="molecule type" value="Genomic_DNA"/>
</dbReference>
<comment type="caution">
    <text evidence="1">The sequence shown here is derived from an EMBL/GenBank/DDBJ whole genome shotgun (WGS) entry which is preliminary data.</text>
</comment>
<evidence type="ECO:0000313" key="2">
    <source>
        <dbReference type="Proteomes" id="UP000050417"/>
    </source>
</evidence>
<evidence type="ECO:0000313" key="1">
    <source>
        <dbReference type="EMBL" id="KPL73575.1"/>
    </source>
</evidence>
<accession>A0A0P6XW73</accession>
<reference evidence="1 2" key="1">
    <citation type="submission" date="2015-07" db="EMBL/GenBank/DDBJ databases">
        <title>Genome sequence of Ornatilinea apprima DSM 23815.</title>
        <authorList>
            <person name="Hemp J."/>
            <person name="Ward L.M."/>
            <person name="Pace L.A."/>
            <person name="Fischer W.W."/>
        </authorList>
    </citation>
    <scope>NUCLEOTIDE SEQUENCE [LARGE SCALE GENOMIC DNA]</scope>
    <source>
        <strain evidence="1 2">P3M-1</strain>
    </source>
</reference>
<organism evidence="1 2">
    <name type="scientific">Ornatilinea apprima</name>
    <dbReference type="NCBI Taxonomy" id="1134406"/>
    <lineage>
        <taxon>Bacteria</taxon>
        <taxon>Bacillati</taxon>
        <taxon>Chloroflexota</taxon>
        <taxon>Anaerolineae</taxon>
        <taxon>Anaerolineales</taxon>
        <taxon>Anaerolineaceae</taxon>
        <taxon>Ornatilinea</taxon>
    </lineage>
</organism>
<dbReference type="AlphaFoldDB" id="A0A0P6XW73"/>
<sequence>MNMGMLWYDSNPQTDLPSKLSRAVSYYVEKYGKKPNLCFIHPSMLTDEKTRQLLPSLGVELKPNRLVLPHHFWIGVRDAVLNPPREDGQ</sequence>
<name>A0A0P6XW73_9CHLR</name>
<gene>
    <name evidence="1" type="ORF">ADN00_14640</name>
</gene>
<protein>
    <submittedName>
        <fullName evidence="1">Uncharacterized protein</fullName>
    </submittedName>
</protein>